<gene>
    <name evidence="1" type="ORF">HA252_01950</name>
    <name evidence="2" type="ORF">J4203_05455</name>
</gene>
<dbReference type="EMBL" id="JAGVWE010000004">
    <property type="protein sequence ID" value="MBS3063289.1"/>
    <property type="molecule type" value="Genomic_DNA"/>
</dbReference>
<dbReference type="Gene3D" id="3.40.50.1010">
    <property type="entry name" value="5'-nuclease"/>
    <property type="match status" value="1"/>
</dbReference>
<accession>A0A7J4JJM7</accession>
<dbReference type="AlphaFoldDB" id="A0A7J4JJM7"/>
<reference evidence="1" key="1">
    <citation type="journal article" date="2020" name="bioRxiv">
        <title>A rank-normalized archaeal taxonomy based on genome phylogeny resolves widespread incomplete and uneven classifications.</title>
        <authorList>
            <person name="Rinke C."/>
            <person name="Chuvochina M."/>
            <person name="Mussig A.J."/>
            <person name="Chaumeil P.-A."/>
            <person name="Waite D.W."/>
            <person name="Whitman W.B."/>
            <person name="Parks D.H."/>
            <person name="Hugenholtz P."/>
        </authorList>
    </citation>
    <scope>NUCLEOTIDE SEQUENCE</scope>
    <source>
        <strain evidence="1">UBA10219</strain>
    </source>
</reference>
<dbReference type="CDD" id="cd09854">
    <property type="entry name" value="PIN_VapC-like"/>
    <property type="match status" value="1"/>
</dbReference>
<evidence type="ECO:0000313" key="3">
    <source>
        <dbReference type="Proteomes" id="UP000564964"/>
    </source>
</evidence>
<comment type="caution">
    <text evidence="1">The sequence shown here is derived from an EMBL/GenBank/DDBJ whole genome shotgun (WGS) entry which is preliminary data.</text>
</comment>
<dbReference type="EMBL" id="DUGH01000046">
    <property type="protein sequence ID" value="HIH16147.1"/>
    <property type="molecule type" value="Genomic_DNA"/>
</dbReference>
<reference evidence="2" key="2">
    <citation type="submission" date="2021-03" db="EMBL/GenBank/DDBJ databases">
        <authorList>
            <person name="Jaffe A."/>
        </authorList>
    </citation>
    <scope>NUCLEOTIDE SEQUENCE</scope>
    <source>
        <strain evidence="2">RIFCSPLOWO2_01_FULL_58_19</strain>
    </source>
</reference>
<reference evidence="2" key="3">
    <citation type="submission" date="2021-05" db="EMBL/GenBank/DDBJ databases">
        <title>Protein family content uncovers lineage relationships and bacterial pathway maintenance mechanisms in DPANN archaea.</title>
        <authorList>
            <person name="Castelle C.J."/>
            <person name="Meheust R."/>
            <person name="Jaffe A.L."/>
            <person name="Seitz K."/>
            <person name="Gong X."/>
            <person name="Baker B.J."/>
            <person name="Banfield J.F."/>
        </authorList>
    </citation>
    <scope>NUCLEOTIDE SEQUENCE</scope>
    <source>
        <strain evidence="2">RIFCSPLOWO2_01_FULL_58_19</strain>
    </source>
</reference>
<evidence type="ECO:0000313" key="1">
    <source>
        <dbReference type="EMBL" id="HIH16147.1"/>
    </source>
</evidence>
<sequence length="139" mass="15914">MQRVYLDSNVFIAVIRGDMGKPFRLMYQFSMDFLVHCQGRFEVILSDVTLKEIRCHAYSSPEEALALFAEHGIRVTLVGPDESNKRRAKEIELLGVHYPDSLHVALALRWQACAIVTWNVKDFEPVRHLIDVREPAGFG</sequence>
<organism evidence="1 3">
    <name type="scientific">Candidatus Iainarchaeum sp</name>
    <dbReference type="NCBI Taxonomy" id="3101447"/>
    <lineage>
        <taxon>Archaea</taxon>
        <taxon>Candidatus Iainarchaeota</taxon>
        <taxon>Candidatus Iainarchaeia</taxon>
        <taxon>Candidatus Iainarchaeales</taxon>
        <taxon>Candidatus Iainarchaeaceae</taxon>
        <taxon>Candidatus Iainarchaeum</taxon>
    </lineage>
</organism>
<protein>
    <submittedName>
        <fullName evidence="1">PIN domain-containing protein</fullName>
    </submittedName>
    <submittedName>
        <fullName evidence="2">Type II toxin-antitoxin system VapC family toxin</fullName>
    </submittedName>
</protein>
<dbReference type="InterPro" id="IPR029060">
    <property type="entry name" value="PIN-like_dom_sf"/>
</dbReference>
<dbReference type="Proteomes" id="UP000564964">
    <property type="component" value="Unassembled WGS sequence"/>
</dbReference>
<name>A0A7J4JJM7_9ARCH</name>
<dbReference type="Proteomes" id="UP000678237">
    <property type="component" value="Unassembled WGS sequence"/>
</dbReference>
<dbReference type="SUPFAM" id="SSF88723">
    <property type="entry name" value="PIN domain-like"/>
    <property type="match status" value="1"/>
</dbReference>
<proteinExistence type="predicted"/>
<evidence type="ECO:0000313" key="2">
    <source>
        <dbReference type="EMBL" id="MBS3063289.1"/>
    </source>
</evidence>